<evidence type="ECO:0000313" key="2">
    <source>
        <dbReference type="Proteomes" id="UP001224428"/>
    </source>
</evidence>
<name>A0AAJ1UZK2_9MOLU</name>
<accession>A0AAJ1UZK2</accession>
<gene>
    <name evidence="1" type="ORF">QLQ80_01810</name>
</gene>
<comment type="caution">
    <text evidence="1">The sequence shown here is derived from an EMBL/GenBank/DDBJ whole genome shotgun (WGS) entry which is preliminary data.</text>
</comment>
<dbReference type="Proteomes" id="UP001224428">
    <property type="component" value="Unassembled WGS sequence"/>
</dbReference>
<dbReference type="AlphaFoldDB" id="A0AAJ1UZK2"/>
<keyword evidence="2" id="KW-1185">Reference proteome</keyword>
<evidence type="ECO:0000313" key="1">
    <source>
        <dbReference type="EMBL" id="MDJ1645823.1"/>
    </source>
</evidence>
<sequence>MPTQEKEHILEKPKFEQKDINLRSQSSRQISTKISGLTFPWTKVLYVSLGLVGTGLLGFGLYEVGKRLFGKPKGWYVTNINGEPPLHVDYKDKNFNHKEAKFGRFHPKNRWLFIPFPDEFPLKIEAEYWDYKGSDNKGFNNIKIEYKCSKEDKNYKWEPVNNNDKNNKLFFNPVY</sequence>
<protein>
    <submittedName>
        <fullName evidence="1">Uncharacterized protein</fullName>
    </submittedName>
</protein>
<dbReference type="RefSeq" id="WP_283827261.1">
    <property type="nucleotide sequence ID" value="NZ_JASDDP010000018.1"/>
</dbReference>
<proteinExistence type="predicted"/>
<dbReference type="EMBL" id="JASDDP010000018">
    <property type="protein sequence ID" value="MDJ1645823.1"/>
    <property type="molecule type" value="Genomic_DNA"/>
</dbReference>
<organism evidence="1 2">
    <name type="scientific">Mycoplasma phocimorsus</name>
    <dbReference type="NCBI Taxonomy" id="3045839"/>
    <lineage>
        <taxon>Bacteria</taxon>
        <taxon>Bacillati</taxon>
        <taxon>Mycoplasmatota</taxon>
        <taxon>Mollicutes</taxon>
        <taxon>Mycoplasmataceae</taxon>
        <taxon>Mycoplasma</taxon>
    </lineage>
</organism>
<reference evidence="1" key="1">
    <citation type="submission" date="2023-05" db="EMBL/GenBank/DDBJ databases">
        <title>Mycoplasma phocimorsus sp. nov., isolated from Scandinavian patients with seal finger or septic arthritis after contact with seals.</title>
        <authorList>
            <person name="Skafte-Holm A."/>
            <person name="Pedersen T.R."/>
            <person name="Froelund M."/>
            <person name="Stegger M."/>
            <person name="Qvortrup K."/>
            <person name="Michaels D.L."/>
            <person name="Brown D.R."/>
            <person name="Jensen J.S."/>
        </authorList>
    </citation>
    <scope>NUCLEOTIDE SEQUENCE</scope>
    <source>
        <strain evidence="1">M5725</strain>
    </source>
</reference>